<sequence>MSNRNAPTTAAQKGKSLVIKGTGYASPINSSGQQTSSSSTRTSVRRTAQFNGSSSMRRAGSVGNVTASFSSSNRVPLVPQASSSSYASSRAIRCNNNGSASTEHSATDHGTTHRESSPYIYSGTGGRKRVEFMEERGHMVNGGAKYPSLAEAYEPATDTIGSIDASTSTQKQYKRIQQQQQEGRQRFQDEDLFLKLEQAFQNEHILEERLKSQMAENRKLSMAKADLEDRLHSIEGKMSKERRSLMEDGVELQRRLDELTPLLAEKEARIAKLENEREELGDRLRSANLKISSIQARMDERKREESLYSELDSDRKQEIERLRQKLRIMEKTLEEHQSSKDSVTDELNTLRQRLKEEESTARHERALYEKSTQENTELARDNSELNSRIRHLESQLEHQQQDLSARRKTETHEREVEQLRHIEKSLRAELQMAEERVKREQDKLRAITTQERERMTKEEEYRETRTRIQQELEALQALSHSLASENKGLREERIATDERLHFLQSKLVSKENDILDLTERLEDFKRKYIETSNRLRLEITRFSESYCSWRDTLASTQIEEKKLSSTASQEPSLSQKRANLESAENLPPAIHCRSVDSCYRCMHPSVCFNPGFSGLSKERLTIESSFSQRLSVIASLIARRQFHLDGPLEVLPRPMDVEAAGASFTSKL</sequence>
<dbReference type="PANTHER" id="PTHR45615">
    <property type="entry name" value="MYOSIN HEAVY CHAIN, NON-MUSCLE"/>
    <property type="match status" value="1"/>
</dbReference>
<protein>
    <submittedName>
        <fullName evidence="3">Uncharacterized protein</fullName>
    </submittedName>
</protein>
<feature type="region of interest" description="Disordered" evidence="1">
    <location>
        <begin position="96"/>
        <end position="123"/>
    </location>
</feature>
<organism evidence="2 3">
    <name type="scientific">Ditylenchus dipsaci</name>
    <dbReference type="NCBI Taxonomy" id="166011"/>
    <lineage>
        <taxon>Eukaryota</taxon>
        <taxon>Metazoa</taxon>
        <taxon>Ecdysozoa</taxon>
        <taxon>Nematoda</taxon>
        <taxon>Chromadorea</taxon>
        <taxon>Rhabditida</taxon>
        <taxon>Tylenchina</taxon>
        <taxon>Tylenchomorpha</taxon>
        <taxon>Sphaerularioidea</taxon>
        <taxon>Anguinidae</taxon>
        <taxon>Anguininae</taxon>
        <taxon>Ditylenchus</taxon>
    </lineage>
</organism>
<dbReference type="WBParaSite" id="jg5758">
    <property type="protein sequence ID" value="jg5758"/>
    <property type="gene ID" value="jg5758"/>
</dbReference>
<feature type="compositionally biased region" description="Basic and acidic residues" evidence="1">
    <location>
        <begin position="105"/>
        <end position="116"/>
    </location>
</feature>
<reference evidence="3" key="1">
    <citation type="submission" date="2022-11" db="UniProtKB">
        <authorList>
            <consortium name="WormBaseParasite"/>
        </authorList>
    </citation>
    <scope>IDENTIFICATION</scope>
</reference>
<feature type="region of interest" description="Disordered" evidence="1">
    <location>
        <begin position="1"/>
        <end position="79"/>
    </location>
</feature>
<feature type="compositionally biased region" description="Polar residues" evidence="1">
    <location>
        <begin position="63"/>
        <end position="74"/>
    </location>
</feature>
<feature type="region of interest" description="Disordered" evidence="1">
    <location>
        <begin position="354"/>
        <end position="383"/>
    </location>
</feature>
<dbReference type="Proteomes" id="UP000887574">
    <property type="component" value="Unplaced"/>
</dbReference>
<accession>A0A915EIL7</accession>
<feature type="compositionally biased region" description="Polar residues" evidence="1">
    <location>
        <begin position="1"/>
        <end position="11"/>
    </location>
</feature>
<feature type="region of interest" description="Disordered" evidence="1">
    <location>
        <begin position="395"/>
        <end position="414"/>
    </location>
</feature>
<proteinExistence type="predicted"/>
<evidence type="ECO:0000256" key="1">
    <source>
        <dbReference type="SAM" id="MobiDB-lite"/>
    </source>
</evidence>
<name>A0A915EIL7_9BILA</name>
<feature type="compositionally biased region" description="Low complexity" evidence="1">
    <location>
        <begin position="30"/>
        <end position="49"/>
    </location>
</feature>
<dbReference type="PANTHER" id="PTHR45615:SF80">
    <property type="entry name" value="GRIP DOMAIN-CONTAINING PROTEIN"/>
    <property type="match status" value="1"/>
</dbReference>
<evidence type="ECO:0000313" key="2">
    <source>
        <dbReference type="Proteomes" id="UP000887574"/>
    </source>
</evidence>
<keyword evidence="2" id="KW-1185">Reference proteome</keyword>
<evidence type="ECO:0000313" key="3">
    <source>
        <dbReference type="WBParaSite" id="jg5758"/>
    </source>
</evidence>
<dbReference type="AlphaFoldDB" id="A0A915EIL7"/>